<dbReference type="Gene3D" id="3.30.420.10">
    <property type="entry name" value="Ribonuclease H-like superfamily/Ribonuclease H"/>
    <property type="match status" value="1"/>
</dbReference>
<accession>A0A0C2FIQ3</accession>
<dbReference type="AlphaFoldDB" id="A0A0C2FIQ3"/>
<dbReference type="InterPro" id="IPR036397">
    <property type="entry name" value="RNaseH_sf"/>
</dbReference>
<dbReference type="SMART" id="SM00950">
    <property type="entry name" value="Piwi"/>
    <property type="match status" value="1"/>
</dbReference>
<evidence type="ECO:0000313" key="3">
    <source>
        <dbReference type="Proteomes" id="UP000054047"/>
    </source>
</evidence>
<gene>
    <name evidence="2" type="ORF">ANCDUO_21497</name>
</gene>
<dbReference type="InterPro" id="IPR003165">
    <property type="entry name" value="Piwi"/>
</dbReference>
<dbReference type="Proteomes" id="UP000054047">
    <property type="component" value="Unassembled WGS sequence"/>
</dbReference>
<evidence type="ECO:0000313" key="2">
    <source>
        <dbReference type="EMBL" id="KIH48435.1"/>
    </source>
</evidence>
<evidence type="ECO:0000259" key="1">
    <source>
        <dbReference type="PROSITE" id="PS50822"/>
    </source>
</evidence>
<sequence length="208" mass="23866">MPPQKPSVVGFSFNGAAHPECFIGDYHFQLPRREKVDDKVLNARFKWMLELFTENRNVWPETIVITRDGVSEGQYRMVIEDELGAIKEACEEFGRLNGRDPWMPRFTVVVATKRHNARFFAENGRFIDNPQPATVVDTDVVRNDITEFYMQSHRPVQGTAKPTSYQLIVDENDMGSDEVQSLMLALCFHHQVRLASVLVLVIPKQTQV</sequence>
<organism evidence="2 3">
    <name type="scientific">Ancylostoma duodenale</name>
    <dbReference type="NCBI Taxonomy" id="51022"/>
    <lineage>
        <taxon>Eukaryota</taxon>
        <taxon>Metazoa</taxon>
        <taxon>Ecdysozoa</taxon>
        <taxon>Nematoda</taxon>
        <taxon>Chromadorea</taxon>
        <taxon>Rhabditida</taxon>
        <taxon>Rhabditina</taxon>
        <taxon>Rhabditomorpha</taxon>
        <taxon>Strongyloidea</taxon>
        <taxon>Ancylostomatidae</taxon>
        <taxon>Ancylostomatinae</taxon>
        <taxon>Ancylostoma</taxon>
    </lineage>
</organism>
<dbReference type="EMBL" id="KN759722">
    <property type="protein sequence ID" value="KIH48435.1"/>
    <property type="molecule type" value="Genomic_DNA"/>
</dbReference>
<dbReference type="InterPro" id="IPR012337">
    <property type="entry name" value="RNaseH-like_sf"/>
</dbReference>
<feature type="domain" description="Piwi" evidence="1">
    <location>
        <begin position="60"/>
        <end position="208"/>
    </location>
</feature>
<dbReference type="OrthoDB" id="10252740at2759"/>
<dbReference type="SUPFAM" id="SSF53098">
    <property type="entry name" value="Ribonuclease H-like"/>
    <property type="match status" value="1"/>
</dbReference>
<dbReference type="PANTHER" id="PTHR22891">
    <property type="entry name" value="EUKARYOTIC TRANSLATION INITIATION FACTOR 2C"/>
    <property type="match status" value="1"/>
</dbReference>
<proteinExistence type="predicted"/>
<keyword evidence="3" id="KW-1185">Reference proteome</keyword>
<dbReference type="PROSITE" id="PS50822">
    <property type="entry name" value="PIWI"/>
    <property type="match status" value="1"/>
</dbReference>
<name>A0A0C2FIQ3_9BILA</name>
<dbReference type="Pfam" id="PF02171">
    <property type="entry name" value="Piwi"/>
    <property type="match status" value="1"/>
</dbReference>
<reference evidence="2 3" key="1">
    <citation type="submission" date="2013-12" db="EMBL/GenBank/DDBJ databases">
        <title>Draft genome of the parsitic nematode Ancylostoma duodenale.</title>
        <authorList>
            <person name="Mitreva M."/>
        </authorList>
    </citation>
    <scope>NUCLEOTIDE SEQUENCE [LARGE SCALE GENOMIC DNA]</scope>
    <source>
        <strain evidence="2 3">Zhejiang</strain>
    </source>
</reference>
<dbReference type="GO" id="GO:0003676">
    <property type="term" value="F:nucleic acid binding"/>
    <property type="evidence" value="ECO:0007669"/>
    <property type="project" value="InterPro"/>
</dbReference>
<protein>
    <submittedName>
        <fullName evidence="2">Piwi domain protein</fullName>
    </submittedName>
</protein>